<dbReference type="PANTHER" id="PTHR13002">
    <property type="entry name" value="C3ORF1 PROTEIN-RELATED"/>
    <property type="match status" value="1"/>
</dbReference>
<evidence type="ECO:0000256" key="5">
    <source>
        <dbReference type="ARBA" id="ARBA00023136"/>
    </source>
</evidence>
<evidence type="ECO:0000256" key="8">
    <source>
        <dbReference type="ARBA" id="ARBA00041344"/>
    </source>
</evidence>
<dbReference type="Proteomes" id="UP000694620">
    <property type="component" value="Chromosome 4"/>
</dbReference>
<dbReference type="GO" id="GO:0032981">
    <property type="term" value="P:mitochondrial respiratory chain complex I assembly"/>
    <property type="evidence" value="ECO:0007669"/>
    <property type="project" value="InterPro"/>
</dbReference>
<sequence>MDTKRQLAQTLPAQEFLLSPCTRRWVPFPDGLAAASTASACAEKPSELPNHGNKLEFPDTGWDRIKELFHRHEMNAYSEEITNIIKSALMAAAVGMMYGGIPAARHARKRYIEQSNAELYRHRIEAVRSAHNAAIRGFLRYGWRWSWRVAAFVTLFNAGSTALSVYRDKYILGHYAAAGAITGGLFRINLGLRGLVAGSLIGGILGVPAGSLIMAMHMASGETLGERKHRERRELYELKLSEWSSRLNATEDIISEIDNKLLNDSAKSDMEKIEEILSQKNDEHQIK</sequence>
<keyword evidence="4 9" id="KW-1133">Transmembrane helix</keyword>
<gene>
    <name evidence="10" type="primary">TIMMDC1</name>
</gene>
<comment type="function">
    <text evidence="6">Chaperone protein involved in the assembly of the mitochondrial NADH:ubiquinone oxidoreductase complex (complex I). Participates in constructing the membrane arm of complex I.</text>
</comment>
<dbReference type="AlphaFoldDB" id="A0A8C4RKX1"/>
<dbReference type="OrthoDB" id="5826189at2759"/>
<name>A0A8C4RKX1_ERPCA</name>
<dbReference type="RefSeq" id="XP_051782249.1">
    <property type="nucleotide sequence ID" value="XM_051926289.1"/>
</dbReference>
<reference evidence="10" key="1">
    <citation type="submission" date="2021-06" db="EMBL/GenBank/DDBJ databases">
        <authorList>
            <consortium name="Wellcome Sanger Institute Data Sharing"/>
        </authorList>
    </citation>
    <scope>NUCLEOTIDE SEQUENCE [LARGE SCALE GENOMIC DNA]</scope>
</reference>
<reference evidence="10" key="2">
    <citation type="submission" date="2025-08" db="UniProtKB">
        <authorList>
            <consortium name="Ensembl"/>
        </authorList>
    </citation>
    <scope>IDENTIFICATION</scope>
</reference>
<dbReference type="GO" id="GO:0005739">
    <property type="term" value="C:mitochondrion"/>
    <property type="evidence" value="ECO:0007669"/>
    <property type="project" value="TreeGrafter"/>
</dbReference>
<feature type="transmembrane region" description="Helical" evidence="9">
    <location>
        <begin position="195"/>
        <end position="219"/>
    </location>
</feature>
<feature type="transmembrane region" description="Helical" evidence="9">
    <location>
        <begin position="172"/>
        <end position="188"/>
    </location>
</feature>
<evidence type="ECO:0000256" key="1">
    <source>
        <dbReference type="ARBA" id="ARBA00004141"/>
    </source>
</evidence>
<evidence type="ECO:0000313" key="11">
    <source>
        <dbReference type="Proteomes" id="UP000694620"/>
    </source>
</evidence>
<dbReference type="RefSeq" id="XP_028656542.1">
    <property type="nucleotide sequence ID" value="XM_028800709.2"/>
</dbReference>
<keyword evidence="3 9" id="KW-0812">Transmembrane</keyword>
<evidence type="ECO:0000256" key="2">
    <source>
        <dbReference type="ARBA" id="ARBA00008444"/>
    </source>
</evidence>
<comment type="similarity">
    <text evidence="2">Belongs to the Tim17/Tim22/Tim23 family.</text>
</comment>
<evidence type="ECO:0000313" key="10">
    <source>
        <dbReference type="Ensembl" id="ENSECRP00000003490.1"/>
    </source>
</evidence>
<organism evidence="10 11">
    <name type="scientific">Erpetoichthys calabaricus</name>
    <name type="common">Rope fish</name>
    <name type="synonym">Calamoichthys calabaricus</name>
    <dbReference type="NCBI Taxonomy" id="27687"/>
    <lineage>
        <taxon>Eukaryota</taxon>
        <taxon>Metazoa</taxon>
        <taxon>Chordata</taxon>
        <taxon>Craniata</taxon>
        <taxon>Vertebrata</taxon>
        <taxon>Euteleostomi</taxon>
        <taxon>Actinopterygii</taxon>
        <taxon>Polypteriformes</taxon>
        <taxon>Polypteridae</taxon>
        <taxon>Erpetoichthys</taxon>
    </lineage>
</organism>
<dbReference type="InterPro" id="IPR055299">
    <property type="entry name" value="TIMMDC1"/>
</dbReference>
<proteinExistence type="inferred from homology"/>
<evidence type="ECO:0000256" key="6">
    <source>
        <dbReference type="ARBA" id="ARBA00037236"/>
    </source>
</evidence>
<dbReference type="Ensembl" id="ENSECRT00000003549.1">
    <property type="protein sequence ID" value="ENSECRP00000003490.1"/>
    <property type="gene ID" value="ENSECRG00000002396.1"/>
</dbReference>
<dbReference type="GeneID" id="114650826"/>
<reference evidence="10" key="3">
    <citation type="submission" date="2025-09" db="UniProtKB">
        <authorList>
            <consortium name="Ensembl"/>
        </authorList>
    </citation>
    <scope>IDENTIFICATION</scope>
</reference>
<evidence type="ECO:0000256" key="4">
    <source>
        <dbReference type="ARBA" id="ARBA00022989"/>
    </source>
</evidence>
<keyword evidence="5 9" id="KW-0472">Membrane</keyword>
<feature type="transmembrane region" description="Helical" evidence="9">
    <location>
        <begin position="145"/>
        <end position="166"/>
    </location>
</feature>
<evidence type="ECO:0000256" key="7">
    <source>
        <dbReference type="ARBA" id="ARBA00040778"/>
    </source>
</evidence>
<dbReference type="RefSeq" id="XP_028656545.1">
    <property type="nucleotide sequence ID" value="XM_028800712.2"/>
</dbReference>
<dbReference type="GO" id="GO:0016020">
    <property type="term" value="C:membrane"/>
    <property type="evidence" value="ECO:0007669"/>
    <property type="project" value="UniProtKB-SubCell"/>
</dbReference>
<keyword evidence="11" id="KW-1185">Reference proteome</keyword>
<dbReference type="PANTHER" id="PTHR13002:SF1">
    <property type="entry name" value="COMPLEX I ASSEMBLY FACTOR TIMMDC1, MITOCHONDRIAL"/>
    <property type="match status" value="1"/>
</dbReference>
<dbReference type="GeneTree" id="ENSGT00390000013817"/>
<protein>
    <recommendedName>
        <fullName evidence="7">Complex I assembly factor TIMMDC1, mitochondrial</fullName>
    </recommendedName>
    <alternativeName>
        <fullName evidence="8">Translocase of inner mitochondrial membrane domain-containing protein 1</fullName>
    </alternativeName>
</protein>
<accession>A0A8C4RKX1</accession>
<dbReference type="Pfam" id="PF02466">
    <property type="entry name" value="Tim17"/>
    <property type="match status" value="1"/>
</dbReference>
<comment type="subcellular location">
    <subcellularLocation>
        <location evidence="1">Membrane</location>
        <topology evidence="1">Multi-pass membrane protein</topology>
    </subcellularLocation>
</comment>
<dbReference type="RefSeq" id="XP_028656544.1">
    <property type="nucleotide sequence ID" value="XM_028800711.2"/>
</dbReference>
<evidence type="ECO:0000256" key="3">
    <source>
        <dbReference type="ARBA" id="ARBA00022692"/>
    </source>
</evidence>
<evidence type="ECO:0000256" key="9">
    <source>
        <dbReference type="SAM" id="Phobius"/>
    </source>
</evidence>